<proteinExistence type="predicted"/>
<evidence type="ECO:0000313" key="1">
    <source>
        <dbReference type="EMBL" id="GAA5794708.1"/>
    </source>
</evidence>
<gene>
    <name evidence="1" type="ORF">HPULCUR_000054</name>
</gene>
<sequence>MYDISFDDAALVEYCQKREMELQEDQNENQAIPQYITDLNEQAQQDPDVVYISSDEESETEEPEDNIVIEYVEVPHTRNDEYEVNESDNSYYTCNTHISPPSTELGIDDHIYLLNIDSDSEPVRPITDSNRDSIVIEDHDSEEEFVRTRPLTLRSRTIESVTRLLKRKTDIPEQSMKRQKVQKNDDIEVASRDFSASQFIKLHAFATYDEEVKDIIEWFVTGKIPFYDRPPEPLFQAMLGRLIKRRRWMEERVDRAQSDGNKLVTSSELFHLCTESKFKCAITDHYLYFPSQKYARTPYWALTLDHIDPLHHSKNDPASWSRDNLQLLCAVLNNIKGDYPNDELVR</sequence>
<comment type="caution">
    <text evidence="1">The sequence shown here is derived from an EMBL/GenBank/DDBJ whole genome shotgun (WGS) entry which is preliminary data.</text>
</comment>
<dbReference type="EMBL" id="BAABUJ010000004">
    <property type="protein sequence ID" value="GAA5794708.1"/>
    <property type="molecule type" value="Genomic_DNA"/>
</dbReference>
<name>A0ABP9XKS5_9FUNG</name>
<evidence type="ECO:0000313" key="2">
    <source>
        <dbReference type="Proteomes" id="UP001476247"/>
    </source>
</evidence>
<dbReference type="Gene3D" id="1.10.30.50">
    <property type="match status" value="1"/>
</dbReference>
<evidence type="ECO:0008006" key="3">
    <source>
        <dbReference type="Google" id="ProtNLM"/>
    </source>
</evidence>
<accession>A0ABP9XKS5</accession>
<dbReference type="InterPro" id="IPR003615">
    <property type="entry name" value="HNH_nuc"/>
</dbReference>
<keyword evidence="2" id="KW-1185">Reference proteome</keyword>
<dbReference type="CDD" id="cd00085">
    <property type="entry name" value="HNHc"/>
    <property type="match status" value="1"/>
</dbReference>
<protein>
    <recommendedName>
        <fullName evidence="3">HNH nuclease domain-containing protein</fullName>
    </recommendedName>
</protein>
<reference evidence="1 2" key="1">
    <citation type="submission" date="2024-04" db="EMBL/GenBank/DDBJ databases">
        <title>genome sequences of Mucor flavus KT1a and Helicostylum pulchrum KT1b strains isolation_sourced from the surface of a dry-aged beef.</title>
        <authorList>
            <person name="Toyotome T."/>
            <person name="Hosono M."/>
            <person name="Torimaru M."/>
            <person name="Fukuda K."/>
            <person name="Mikami N."/>
        </authorList>
    </citation>
    <scope>NUCLEOTIDE SEQUENCE [LARGE SCALE GENOMIC DNA]</scope>
    <source>
        <strain evidence="1 2">KT1b</strain>
    </source>
</reference>
<dbReference type="Proteomes" id="UP001476247">
    <property type="component" value="Unassembled WGS sequence"/>
</dbReference>
<organism evidence="1 2">
    <name type="scientific">Helicostylum pulchrum</name>
    <dbReference type="NCBI Taxonomy" id="562976"/>
    <lineage>
        <taxon>Eukaryota</taxon>
        <taxon>Fungi</taxon>
        <taxon>Fungi incertae sedis</taxon>
        <taxon>Mucoromycota</taxon>
        <taxon>Mucoromycotina</taxon>
        <taxon>Mucoromycetes</taxon>
        <taxon>Mucorales</taxon>
        <taxon>Mucorineae</taxon>
        <taxon>Mucoraceae</taxon>
        <taxon>Helicostylum</taxon>
    </lineage>
</organism>